<dbReference type="CDD" id="cd00038">
    <property type="entry name" value="CAP_ED"/>
    <property type="match status" value="1"/>
</dbReference>
<feature type="domain" description="HTH crp-type" evidence="5">
    <location>
        <begin position="141"/>
        <end position="213"/>
    </location>
</feature>
<keyword evidence="2" id="KW-0238">DNA-binding</keyword>
<dbReference type="SUPFAM" id="SSF51206">
    <property type="entry name" value="cAMP-binding domain-like"/>
    <property type="match status" value="1"/>
</dbReference>
<keyword evidence="6" id="KW-0808">Transferase</keyword>
<dbReference type="EMBL" id="FOQH01000003">
    <property type="protein sequence ID" value="SFH98699.1"/>
    <property type="molecule type" value="Genomic_DNA"/>
</dbReference>
<dbReference type="GO" id="GO:0005829">
    <property type="term" value="C:cytosol"/>
    <property type="evidence" value="ECO:0007669"/>
    <property type="project" value="TreeGrafter"/>
</dbReference>
<dbReference type="STRING" id="1114924.SAMN05216258_103397"/>
<dbReference type="GO" id="GO:0016301">
    <property type="term" value="F:kinase activity"/>
    <property type="evidence" value="ECO:0007669"/>
    <property type="project" value="UniProtKB-KW"/>
</dbReference>
<dbReference type="SMART" id="SM00419">
    <property type="entry name" value="HTH_CRP"/>
    <property type="match status" value="1"/>
</dbReference>
<evidence type="ECO:0000259" key="4">
    <source>
        <dbReference type="PROSITE" id="PS50042"/>
    </source>
</evidence>
<dbReference type="GO" id="GO:0003677">
    <property type="term" value="F:DNA binding"/>
    <property type="evidence" value="ECO:0007669"/>
    <property type="project" value="UniProtKB-KW"/>
</dbReference>
<evidence type="ECO:0000313" key="6">
    <source>
        <dbReference type="EMBL" id="SFH98699.1"/>
    </source>
</evidence>
<dbReference type="PROSITE" id="PS50042">
    <property type="entry name" value="CNMP_BINDING_3"/>
    <property type="match status" value="1"/>
</dbReference>
<dbReference type="OrthoDB" id="190787at2"/>
<dbReference type="Gene3D" id="1.10.10.10">
    <property type="entry name" value="Winged helix-like DNA-binding domain superfamily/Winged helix DNA-binding domain"/>
    <property type="match status" value="1"/>
</dbReference>
<keyword evidence="1" id="KW-0805">Transcription regulation</keyword>
<dbReference type="SMART" id="SM00100">
    <property type="entry name" value="cNMP"/>
    <property type="match status" value="1"/>
</dbReference>
<dbReference type="Gene3D" id="2.60.120.10">
    <property type="entry name" value="Jelly Rolls"/>
    <property type="match status" value="1"/>
</dbReference>
<dbReference type="AlphaFoldDB" id="A0A1I3EI94"/>
<proteinExistence type="predicted"/>
<evidence type="ECO:0000259" key="5">
    <source>
        <dbReference type="PROSITE" id="PS51063"/>
    </source>
</evidence>
<gene>
    <name evidence="6" type="ORF">SAMN05216258_103397</name>
</gene>
<evidence type="ECO:0000256" key="2">
    <source>
        <dbReference type="ARBA" id="ARBA00023125"/>
    </source>
</evidence>
<evidence type="ECO:0000313" key="7">
    <source>
        <dbReference type="Proteomes" id="UP000199377"/>
    </source>
</evidence>
<protein>
    <submittedName>
        <fullName evidence="6">cAMP-binding domain of CRP or a regulatory subunit of cAMP-dependent protein kinases</fullName>
    </submittedName>
</protein>
<organism evidence="6 7">
    <name type="scientific">Albimonas pacifica</name>
    <dbReference type="NCBI Taxonomy" id="1114924"/>
    <lineage>
        <taxon>Bacteria</taxon>
        <taxon>Pseudomonadati</taxon>
        <taxon>Pseudomonadota</taxon>
        <taxon>Alphaproteobacteria</taxon>
        <taxon>Rhodobacterales</taxon>
        <taxon>Paracoccaceae</taxon>
        <taxon>Albimonas</taxon>
    </lineage>
</organism>
<evidence type="ECO:0000256" key="1">
    <source>
        <dbReference type="ARBA" id="ARBA00023015"/>
    </source>
</evidence>
<dbReference type="PROSITE" id="PS51063">
    <property type="entry name" value="HTH_CRP_2"/>
    <property type="match status" value="1"/>
</dbReference>
<keyword evidence="7" id="KW-1185">Reference proteome</keyword>
<keyword evidence="6" id="KW-0418">Kinase</keyword>
<dbReference type="InterPro" id="IPR050397">
    <property type="entry name" value="Env_Response_Regulators"/>
</dbReference>
<dbReference type="InterPro" id="IPR036390">
    <property type="entry name" value="WH_DNA-bd_sf"/>
</dbReference>
<accession>A0A1I3EI94</accession>
<dbReference type="InterPro" id="IPR014710">
    <property type="entry name" value="RmlC-like_jellyroll"/>
</dbReference>
<dbReference type="GO" id="GO:0003700">
    <property type="term" value="F:DNA-binding transcription factor activity"/>
    <property type="evidence" value="ECO:0007669"/>
    <property type="project" value="TreeGrafter"/>
</dbReference>
<sequence length="225" mass="24316">MNEETGFLGRLAAEDLQALKARARLRQVARGEQIVTQDEPGLDVYFVQSGRATAAIYTGAGKVVAYRDIGPGSIFGEIAAIDGAPRTASVEATEAMQVLVLPPAGFRELAATRPGFAWALLEHLAGQMRRMTERVFEYSTMLARERLVAELLRLAELAAPGAPRAELRPPPSHFDLASRISTHREAVSREMSRLASMGLVERGDGRLLIADVPGLRGQMPAPEDG</sequence>
<evidence type="ECO:0000256" key="3">
    <source>
        <dbReference type="ARBA" id="ARBA00023163"/>
    </source>
</evidence>
<dbReference type="InterPro" id="IPR018490">
    <property type="entry name" value="cNMP-bd_dom_sf"/>
</dbReference>
<reference evidence="6 7" key="1">
    <citation type="submission" date="2016-10" db="EMBL/GenBank/DDBJ databases">
        <authorList>
            <person name="de Groot N.N."/>
        </authorList>
    </citation>
    <scope>NUCLEOTIDE SEQUENCE [LARGE SCALE GENOMIC DNA]</scope>
    <source>
        <strain evidence="6 7">CGMCC 1.11030</strain>
    </source>
</reference>
<dbReference type="PANTHER" id="PTHR24567:SF68">
    <property type="entry name" value="DNA-BINDING TRANSCRIPTIONAL DUAL REGULATOR CRP"/>
    <property type="match status" value="1"/>
</dbReference>
<dbReference type="InterPro" id="IPR036388">
    <property type="entry name" value="WH-like_DNA-bd_sf"/>
</dbReference>
<dbReference type="Proteomes" id="UP000199377">
    <property type="component" value="Unassembled WGS sequence"/>
</dbReference>
<dbReference type="RefSeq" id="WP_092859169.1">
    <property type="nucleotide sequence ID" value="NZ_FOQH01000003.1"/>
</dbReference>
<dbReference type="InterPro" id="IPR000595">
    <property type="entry name" value="cNMP-bd_dom"/>
</dbReference>
<dbReference type="InterPro" id="IPR012318">
    <property type="entry name" value="HTH_CRP"/>
</dbReference>
<dbReference type="Pfam" id="PF13545">
    <property type="entry name" value="HTH_Crp_2"/>
    <property type="match status" value="1"/>
</dbReference>
<feature type="domain" description="Cyclic nucleotide-binding" evidence="4">
    <location>
        <begin position="7"/>
        <end position="109"/>
    </location>
</feature>
<keyword evidence="3" id="KW-0804">Transcription</keyword>
<dbReference type="SUPFAM" id="SSF46785">
    <property type="entry name" value="Winged helix' DNA-binding domain"/>
    <property type="match status" value="1"/>
</dbReference>
<dbReference type="PANTHER" id="PTHR24567">
    <property type="entry name" value="CRP FAMILY TRANSCRIPTIONAL REGULATORY PROTEIN"/>
    <property type="match status" value="1"/>
</dbReference>
<name>A0A1I3EI94_9RHOB</name>
<dbReference type="Pfam" id="PF00027">
    <property type="entry name" value="cNMP_binding"/>
    <property type="match status" value="1"/>
</dbReference>